<gene>
    <name evidence="1" type="ORF">Tci_683985</name>
</gene>
<proteinExistence type="predicted"/>
<evidence type="ECO:0000313" key="1">
    <source>
        <dbReference type="EMBL" id="GFB12014.1"/>
    </source>
</evidence>
<sequence>EDATDAVKVTLGKHADYGYPLHVQKVKPEGVYYGYLFNLEAPSLILNPPFSITNSYCVDMCMVTVTSSVNFSLFFLQ</sequence>
<accession>A0A699KYJ7</accession>
<feature type="non-terminal residue" evidence="1">
    <location>
        <position position="1"/>
    </location>
</feature>
<protein>
    <submittedName>
        <fullName evidence="1">Probable 6-phosphogluconolactonase 4, chloroplastic</fullName>
    </submittedName>
</protein>
<comment type="caution">
    <text evidence="1">The sequence shown here is derived from an EMBL/GenBank/DDBJ whole genome shotgun (WGS) entry which is preliminary data.</text>
</comment>
<dbReference type="EMBL" id="BKCJ010556376">
    <property type="protein sequence ID" value="GFB12014.1"/>
    <property type="molecule type" value="Genomic_DNA"/>
</dbReference>
<reference evidence="1" key="1">
    <citation type="journal article" date="2019" name="Sci. Rep.">
        <title>Draft genome of Tanacetum cinerariifolium, the natural source of mosquito coil.</title>
        <authorList>
            <person name="Yamashiro T."/>
            <person name="Shiraishi A."/>
            <person name="Satake H."/>
            <person name="Nakayama K."/>
        </authorList>
    </citation>
    <scope>NUCLEOTIDE SEQUENCE</scope>
</reference>
<organism evidence="1">
    <name type="scientific">Tanacetum cinerariifolium</name>
    <name type="common">Dalmatian daisy</name>
    <name type="synonym">Chrysanthemum cinerariifolium</name>
    <dbReference type="NCBI Taxonomy" id="118510"/>
    <lineage>
        <taxon>Eukaryota</taxon>
        <taxon>Viridiplantae</taxon>
        <taxon>Streptophyta</taxon>
        <taxon>Embryophyta</taxon>
        <taxon>Tracheophyta</taxon>
        <taxon>Spermatophyta</taxon>
        <taxon>Magnoliopsida</taxon>
        <taxon>eudicotyledons</taxon>
        <taxon>Gunneridae</taxon>
        <taxon>Pentapetalae</taxon>
        <taxon>asterids</taxon>
        <taxon>campanulids</taxon>
        <taxon>Asterales</taxon>
        <taxon>Asteraceae</taxon>
        <taxon>Asteroideae</taxon>
        <taxon>Anthemideae</taxon>
        <taxon>Anthemidinae</taxon>
        <taxon>Tanacetum</taxon>
    </lineage>
</organism>
<name>A0A699KYJ7_TANCI</name>
<dbReference type="AlphaFoldDB" id="A0A699KYJ7"/>
<feature type="non-terminal residue" evidence="1">
    <location>
        <position position="77"/>
    </location>
</feature>